<evidence type="ECO:0000256" key="1">
    <source>
        <dbReference type="ARBA" id="ARBA00022553"/>
    </source>
</evidence>
<sequence length="358" mass="40156">MHYALTGELRRCLIVDDEPSMRGILRRLMTAEGFECLEASSGSEALERLAAEPVPLMLSDFHMPGMDGAELLRQVRERWPHTAVVMITAISDVNLAVRCLDSGALDYLTKPFSIEEVRARVAQALEKRRLLLENQAYRDHLEERVSLQARKYEELFLASLQSLADALEVKDAYTWGHSTRVSRYAVAIARELGVPSPRLEQLELGSRLHDIGKIGVREGILNKEGPLTDEEYLHVMEHPVIGWRLLSPLLQEMPHALAVVRSHHERFDGCGSPDALRAGDIPLEARITAVADSFDAMTSGRPYRDGMPVDEAIAELRQCSGTQFDPQCVAAFEQAIARQTFPLPDWSVRRQTRLQIVA</sequence>
<dbReference type="PANTHER" id="PTHR45228">
    <property type="entry name" value="CYCLIC DI-GMP PHOSPHODIESTERASE TM_0186-RELATED"/>
    <property type="match status" value="1"/>
</dbReference>
<evidence type="ECO:0000256" key="2">
    <source>
        <dbReference type="ARBA" id="ARBA00023012"/>
    </source>
</evidence>
<dbReference type="Gene3D" id="3.40.50.2300">
    <property type="match status" value="1"/>
</dbReference>
<keyword evidence="4" id="KW-0804">Transcription</keyword>
<proteinExistence type="predicted"/>
<dbReference type="PROSITE" id="PS50110">
    <property type="entry name" value="RESPONSE_REGULATORY"/>
    <property type="match status" value="1"/>
</dbReference>
<dbReference type="Pfam" id="PF00072">
    <property type="entry name" value="Response_reg"/>
    <property type="match status" value="1"/>
</dbReference>
<gene>
    <name evidence="8" type="ordered locus">GAU_2430</name>
</gene>
<dbReference type="SMART" id="SM00471">
    <property type="entry name" value="HDc"/>
    <property type="match status" value="1"/>
</dbReference>
<dbReference type="FunFam" id="3.40.50.2300:FF:000018">
    <property type="entry name" value="DNA-binding transcriptional regulator NtrC"/>
    <property type="match status" value="1"/>
</dbReference>
<evidence type="ECO:0000313" key="8">
    <source>
        <dbReference type="EMBL" id="BAH39472.1"/>
    </source>
</evidence>
<dbReference type="InterPro" id="IPR037522">
    <property type="entry name" value="HD_GYP_dom"/>
</dbReference>
<keyword evidence="2" id="KW-0902">Two-component regulatory system</keyword>
<dbReference type="HOGENOM" id="CLU_000445_92_10_0"/>
<dbReference type="GO" id="GO:0000160">
    <property type="term" value="P:phosphorelay signal transduction system"/>
    <property type="evidence" value="ECO:0007669"/>
    <property type="project" value="UniProtKB-KW"/>
</dbReference>
<feature type="domain" description="HD-GYP" evidence="7">
    <location>
        <begin position="152"/>
        <end position="348"/>
    </location>
</feature>
<dbReference type="SUPFAM" id="SSF52172">
    <property type="entry name" value="CheY-like"/>
    <property type="match status" value="1"/>
</dbReference>
<keyword evidence="3" id="KW-0805">Transcription regulation</keyword>
<evidence type="ECO:0000256" key="3">
    <source>
        <dbReference type="ARBA" id="ARBA00023015"/>
    </source>
</evidence>
<dbReference type="InterPro" id="IPR003607">
    <property type="entry name" value="HD/PDEase_dom"/>
</dbReference>
<reference evidence="9" key="1">
    <citation type="submission" date="2006-03" db="EMBL/GenBank/DDBJ databases">
        <title>Complete genome sequence of Gemmatimonas aurantiaca T-27 that represents a novel phylum Gemmatimonadetes.</title>
        <authorList>
            <person name="Takasaki K."/>
            <person name="Ichikawa N."/>
            <person name="Miura H."/>
            <person name="Matsushita S."/>
            <person name="Watanabe Y."/>
            <person name="Oguchi A."/>
            <person name="Ankai A."/>
            <person name="Yashiro I."/>
            <person name="Takahashi M."/>
            <person name="Terui Y."/>
            <person name="Fukui S."/>
            <person name="Yokoyama H."/>
            <person name="Tanikawa S."/>
            <person name="Hanada S."/>
            <person name="Kamagata Y."/>
            <person name="Fujita N."/>
        </authorList>
    </citation>
    <scope>NUCLEOTIDE SEQUENCE [LARGE SCALE GENOMIC DNA]</scope>
    <source>
        <strain evidence="9">T-27 / DSM 14586 / JCM 11422 / NBRC 100505</strain>
    </source>
</reference>
<organism evidence="8 9">
    <name type="scientific">Gemmatimonas aurantiaca (strain DSM 14586 / JCM 11422 / NBRC 100505 / T-27)</name>
    <dbReference type="NCBI Taxonomy" id="379066"/>
    <lineage>
        <taxon>Bacteria</taxon>
        <taxon>Pseudomonadati</taxon>
        <taxon>Gemmatimonadota</taxon>
        <taxon>Gemmatimonadia</taxon>
        <taxon>Gemmatimonadales</taxon>
        <taxon>Gemmatimonadaceae</taxon>
        <taxon>Gemmatimonas</taxon>
    </lineage>
</organism>
<dbReference type="Pfam" id="PF13487">
    <property type="entry name" value="HD_5"/>
    <property type="match status" value="1"/>
</dbReference>
<evidence type="ECO:0000256" key="4">
    <source>
        <dbReference type="ARBA" id="ARBA00023163"/>
    </source>
</evidence>
<feature type="modified residue" description="4-aspartylphosphate" evidence="5">
    <location>
        <position position="60"/>
    </location>
</feature>
<keyword evidence="9" id="KW-1185">Reference proteome</keyword>
<dbReference type="EMBL" id="AP009153">
    <property type="protein sequence ID" value="BAH39472.1"/>
    <property type="molecule type" value="Genomic_DNA"/>
</dbReference>
<accession>C1AB66</accession>
<evidence type="ECO:0000259" key="6">
    <source>
        <dbReference type="PROSITE" id="PS50110"/>
    </source>
</evidence>
<dbReference type="InterPro" id="IPR001789">
    <property type="entry name" value="Sig_transdc_resp-reg_receiver"/>
</dbReference>
<dbReference type="InterPro" id="IPR052020">
    <property type="entry name" value="Cyclic_di-GMP/3'3'-cGAMP_PDE"/>
</dbReference>
<keyword evidence="1 5" id="KW-0597">Phosphoprotein</keyword>
<dbReference type="SMART" id="SM00448">
    <property type="entry name" value="REC"/>
    <property type="match status" value="1"/>
</dbReference>
<dbReference type="Proteomes" id="UP000002209">
    <property type="component" value="Chromosome"/>
</dbReference>
<dbReference type="PROSITE" id="PS51832">
    <property type="entry name" value="HD_GYP"/>
    <property type="match status" value="1"/>
</dbReference>
<dbReference type="AlphaFoldDB" id="C1AB66"/>
<feature type="domain" description="Response regulatory" evidence="6">
    <location>
        <begin position="11"/>
        <end position="125"/>
    </location>
</feature>
<dbReference type="eggNOG" id="COG3437">
    <property type="taxonomic scope" value="Bacteria"/>
</dbReference>
<name>C1AB66_GEMAT</name>
<dbReference type="InterPro" id="IPR011006">
    <property type="entry name" value="CheY-like_superfamily"/>
</dbReference>
<dbReference type="Gene3D" id="1.10.3210.10">
    <property type="entry name" value="Hypothetical protein af1432"/>
    <property type="match status" value="1"/>
</dbReference>
<protein>
    <submittedName>
        <fullName evidence="8">Putative two-component response regulator</fullName>
    </submittedName>
</protein>
<dbReference type="SUPFAM" id="SSF109604">
    <property type="entry name" value="HD-domain/PDEase-like"/>
    <property type="match status" value="1"/>
</dbReference>
<evidence type="ECO:0000256" key="5">
    <source>
        <dbReference type="PROSITE-ProRule" id="PRU00169"/>
    </source>
</evidence>
<dbReference type="STRING" id="379066.GAU_2430"/>
<dbReference type="KEGG" id="gau:GAU_2430"/>
<evidence type="ECO:0000259" key="7">
    <source>
        <dbReference type="PROSITE" id="PS51832"/>
    </source>
</evidence>
<evidence type="ECO:0000313" key="9">
    <source>
        <dbReference type="Proteomes" id="UP000002209"/>
    </source>
</evidence>
<dbReference type="CDD" id="cd00077">
    <property type="entry name" value="HDc"/>
    <property type="match status" value="1"/>
</dbReference>